<dbReference type="InterPro" id="IPR050921">
    <property type="entry name" value="T4SS_GSP_E_ATPase"/>
</dbReference>
<dbReference type="InterPro" id="IPR001482">
    <property type="entry name" value="T2SS/T4SS_dom"/>
</dbReference>
<gene>
    <name evidence="3" type="ORF">FYK55_17325</name>
</gene>
<proteinExistence type="inferred from homology"/>
<dbReference type="PANTHER" id="PTHR30486:SF15">
    <property type="entry name" value="TYPE II_IV SECRETION SYSTEM ATPASE"/>
    <property type="match status" value="1"/>
</dbReference>
<comment type="caution">
    <text evidence="3">The sequence shown here is derived from an EMBL/GenBank/DDBJ whole genome shotgun (WGS) entry which is preliminary data.</text>
</comment>
<evidence type="ECO:0000313" key="4">
    <source>
        <dbReference type="Proteomes" id="UP000324479"/>
    </source>
</evidence>
<evidence type="ECO:0000256" key="1">
    <source>
        <dbReference type="ARBA" id="ARBA00006611"/>
    </source>
</evidence>
<dbReference type="Gene3D" id="3.30.450.380">
    <property type="match status" value="1"/>
</dbReference>
<evidence type="ECO:0000259" key="2">
    <source>
        <dbReference type="Pfam" id="PF00437"/>
    </source>
</evidence>
<accession>A0A5M6D5G3</accession>
<sequence length="406" mass="44721">MDLSTLGGMPEADLRLEVRRLAEQLLSRRSDLLDADEKERLIKEVIDETFGMGPLEPLLNDTTVSDILINGPETVYVERNGRLERTDVTFVNDAHLTKIIQRIVSAVGRRIDETSPMVDARLADGSRVNAVIPPLALDGPLVSIRRFGGKPLGAEQLVNFGSLAPEMLEFLKACVRGRMNVLISGGTGSGKTTLLNVLSSNIPHDERVATIEDAAELQLQQPHVARMETRPANVEGTGEVKTRDLVRNALRMRPDRIVVGECRGAEALDMLQAMNTGHDGSLTTIHANTPRDAISRLEMMVGMTGFDLPIWTIRRQIASAIQIVVQAARLTGGPRKVLKISEITGMEGDVLSMHDIFVFKQTGLDENRRAQGYFMSTGIRPHCLDRLTECGVDLPTTMFDEKILRS</sequence>
<feature type="domain" description="Bacterial type II secretion system protein E" evidence="2">
    <location>
        <begin position="51"/>
        <end position="330"/>
    </location>
</feature>
<organism evidence="3 4">
    <name type="scientific">Roseiconus nitratireducens</name>
    <dbReference type="NCBI Taxonomy" id="2605748"/>
    <lineage>
        <taxon>Bacteria</taxon>
        <taxon>Pseudomonadati</taxon>
        <taxon>Planctomycetota</taxon>
        <taxon>Planctomycetia</taxon>
        <taxon>Pirellulales</taxon>
        <taxon>Pirellulaceae</taxon>
        <taxon>Roseiconus</taxon>
    </lineage>
</organism>
<dbReference type="CDD" id="cd01130">
    <property type="entry name" value="VirB11-like_ATPase"/>
    <property type="match status" value="1"/>
</dbReference>
<reference evidence="3 4" key="1">
    <citation type="submission" date="2019-08" db="EMBL/GenBank/DDBJ databases">
        <authorList>
            <person name="Dhanesh K."/>
            <person name="Kumar G."/>
            <person name="Sasikala C."/>
            <person name="Venkata Ramana C."/>
        </authorList>
    </citation>
    <scope>NUCLEOTIDE SEQUENCE [LARGE SCALE GENOMIC DNA]</scope>
    <source>
        <strain evidence="3 4">JC645</strain>
    </source>
</reference>
<dbReference type="PANTHER" id="PTHR30486">
    <property type="entry name" value="TWITCHING MOTILITY PROTEIN PILT"/>
    <property type="match status" value="1"/>
</dbReference>
<dbReference type="SUPFAM" id="SSF52540">
    <property type="entry name" value="P-loop containing nucleoside triphosphate hydrolases"/>
    <property type="match status" value="1"/>
</dbReference>
<protein>
    <submittedName>
        <fullName evidence="3">CpaF family protein</fullName>
    </submittedName>
</protein>
<comment type="similarity">
    <text evidence="1">Belongs to the GSP E family.</text>
</comment>
<dbReference type="Gene3D" id="3.40.50.300">
    <property type="entry name" value="P-loop containing nucleotide triphosphate hydrolases"/>
    <property type="match status" value="1"/>
</dbReference>
<dbReference type="Proteomes" id="UP000324479">
    <property type="component" value="Unassembled WGS sequence"/>
</dbReference>
<name>A0A5M6D5G3_9BACT</name>
<evidence type="ECO:0000313" key="3">
    <source>
        <dbReference type="EMBL" id="KAA5541552.1"/>
    </source>
</evidence>
<dbReference type="AlphaFoldDB" id="A0A5M6D5G3"/>
<dbReference type="Pfam" id="PF00437">
    <property type="entry name" value="T2SSE"/>
    <property type="match status" value="1"/>
</dbReference>
<dbReference type="EMBL" id="VWOX01000010">
    <property type="protein sequence ID" value="KAA5541552.1"/>
    <property type="molecule type" value="Genomic_DNA"/>
</dbReference>
<keyword evidence="4" id="KW-1185">Reference proteome</keyword>
<dbReference type="InterPro" id="IPR027417">
    <property type="entry name" value="P-loop_NTPase"/>
</dbReference>
<dbReference type="GO" id="GO:0016887">
    <property type="term" value="F:ATP hydrolysis activity"/>
    <property type="evidence" value="ECO:0007669"/>
    <property type="project" value="InterPro"/>
</dbReference>